<reference evidence="1 2" key="1">
    <citation type="submission" date="2018-06" db="EMBL/GenBank/DDBJ databases">
        <title>NTM in soil in Japan.</title>
        <authorList>
            <person name="Ohya K."/>
        </authorList>
    </citation>
    <scope>NUCLEOTIDE SEQUENCE [LARGE SCALE GENOMIC DNA]</scope>
    <source>
        <strain evidence="1 2">GF76</strain>
    </source>
</reference>
<sequence length="169" mass="18164">MSRSFDVSTESSATVEQIHSAFGREDYWLARIAAADGVLVTLDSLMVDDDSTVTVRTTQHLGRQLLPGLITKFVTGDVKIVQAETWRPDGDGQVRGHVNVSASGGLGSGRAEVWLAPTDDGGSQLRSALRVEVKIPLVGGKLEKSIGSDLAKGIPEMLRFTTTWIIQNT</sequence>
<protein>
    <submittedName>
        <fullName evidence="1">DUF2505 domain-containing protein</fullName>
    </submittedName>
</protein>
<proteinExistence type="predicted"/>
<name>A0A329KVE7_9MYCO</name>
<evidence type="ECO:0000313" key="2">
    <source>
        <dbReference type="Proteomes" id="UP000250347"/>
    </source>
</evidence>
<dbReference type="Proteomes" id="UP000250347">
    <property type="component" value="Unassembled WGS sequence"/>
</dbReference>
<dbReference type="EMBL" id="QMEU01000004">
    <property type="protein sequence ID" value="RAU99718.1"/>
    <property type="molecule type" value="Genomic_DNA"/>
</dbReference>
<gene>
    <name evidence="1" type="ORF">DQP58_02570</name>
</gene>
<evidence type="ECO:0000313" key="1">
    <source>
        <dbReference type="EMBL" id="RAU99718.1"/>
    </source>
</evidence>
<dbReference type="InterPro" id="IPR019639">
    <property type="entry name" value="DUF2505"/>
</dbReference>
<dbReference type="RefSeq" id="WP_112706943.1">
    <property type="nucleotide sequence ID" value="NZ_QMEU01000004.1"/>
</dbReference>
<organism evidence="1 2">
    <name type="scientific">Mycobacterium colombiense</name>
    <dbReference type="NCBI Taxonomy" id="339268"/>
    <lineage>
        <taxon>Bacteria</taxon>
        <taxon>Bacillati</taxon>
        <taxon>Actinomycetota</taxon>
        <taxon>Actinomycetes</taxon>
        <taxon>Mycobacteriales</taxon>
        <taxon>Mycobacteriaceae</taxon>
        <taxon>Mycobacterium</taxon>
        <taxon>Mycobacterium avium complex (MAC)</taxon>
    </lineage>
</organism>
<accession>A0A329KVE7</accession>
<dbReference type="AlphaFoldDB" id="A0A329KVE7"/>
<comment type="caution">
    <text evidence="1">The sequence shown here is derived from an EMBL/GenBank/DDBJ whole genome shotgun (WGS) entry which is preliminary data.</text>
</comment>
<dbReference type="Pfam" id="PF10698">
    <property type="entry name" value="DUF2505"/>
    <property type="match status" value="1"/>
</dbReference>